<evidence type="ECO:0000313" key="4">
    <source>
        <dbReference type="WBParaSite" id="ASIM_0000628401-mRNA-1"/>
    </source>
</evidence>
<feature type="region of interest" description="Disordered" evidence="1">
    <location>
        <begin position="1"/>
        <end position="20"/>
    </location>
</feature>
<accession>A0A0M3JF84</accession>
<reference evidence="2 3" key="2">
    <citation type="submission" date="2018-11" db="EMBL/GenBank/DDBJ databases">
        <authorList>
            <consortium name="Pathogen Informatics"/>
        </authorList>
    </citation>
    <scope>NUCLEOTIDE SEQUENCE [LARGE SCALE GENOMIC DNA]</scope>
</reference>
<dbReference type="EMBL" id="UYRR01012693">
    <property type="protein sequence ID" value="VDK26472.1"/>
    <property type="molecule type" value="Genomic_DNA"/>
</dbReference>
<proteinExistence type="predicted"/>
<dbReference type="Proteomes" id="UP000267096">
    <property type="component" value="Unassembled WGS sequence"/>
</dbReference>
<evidence type="ECO:0000313" key="3">
    <source>
        <dbReference type="Proteomes" id="UP000267096"/>
    </source>
</evidence>
<gene>
    <name evidence="2" type="ORF">ASIM_LOCUS6067</name>
</gene>
<dbReference type="WBParaSite" id="ASIM_0000628401-mRNA-1">
    <property type="protein sequence ID" value="ASIM_0000628401-mRNA-1"/>
    <property type="gene ID" value="ASIM_0000628401"/>
</dbReference>
<evidence type="ECO:0000256" key="1">
    <source>
        <dbReference type="SAM" id="MobiDB-lite"/>
    </source>
</evidence>
<protein>
    <submittedName>
        <fullName evidence="2 4">Uncharacterized protein</fullName>
    </submittedName>
</protein>
<keyword evidence="3" id="KW-1185">Reference proteome</keyword>
<organism evidence="4">
    <name type="scientific">Anisakis simplex</name>
    <name type="common">Herring worm</name>
    <dbReference type="NCBI Taxonomy" id="6269"/>
    <lineage>
        <taxon>Eukaryota</taxon>
        <taxon>Metazoa</taxon>
        <taxon>Ecdysozoa</taxon>
        <taxon>Nematoda</taxon>
        <taxon>Chromadorea</taxon>
        <taxon>Rhabditida</taxon>
        <taxon>Spirurina</taxon>
        <taxon>Ascaridomorpha</taxon>
        <taxon>Ascaridoidea</taxon>
        <taxon>Anisakidae</taxon>
        <taxon>Anisakis</taxon>
        <taxon>Anisakis simplex complex</taxon>
    </lineage>
</organism>
<evidence type="ECO:0000313" key="2">
    <source>
        <dbReference type="EMBL" id="VDK26472.1"/>
    </source>
</evidence>
<reference evidence="4" key="1">
    <citation type="submission" date="2017-02" db="UniProtKB">
        <authorList>
            <consortium name="WormBaseParasite"/>
        </authorList>
    </citation>
    <scope>IDENTIFICATION</scope>
</reference>
<sequence>MPATAADRGRSRVCRGGRVSQRPMPDLLRTSIDQQETVYLSEKYASLLIPF</sequence>
<name>A0A0M3JF84_ANISI</name>
<dbReference type="AlphaFoldDB" id="A0A0M3JF84"/>